<reference evidence="3" key="2">
    <citation type="submission" date="2020-05" db="UniProtKB">
        <authorList>
            <consortium name="EnsemblMetazoa"/>
        </authorList>
    </citation>
    <scope>IDENTIFICATION</scope>
    <source>
        <strain evidence="3">MINIMUS1</strain>
    </source>
</reference>
<evidence type="ECO:0000313" key="3">
    <source>
        <dbReference type="EnsemblMetazoa" id="AMIN003588-PA"/>
    </source>
</evidence>
<protein>
    <submittedName>
        <fullName evidence="3">Uncharacterized protein</fullName>
    </submittedName>
</protein>
<feature type="signal peptide" evidence="2">
    <location>
        <begin position="1"/>
        <end position="25"/>
    </location>
</feature>
<reference evidence="4" key="1">
    <citation type="submission" date="2013-03" db="EMBL/GenBank/DDBJ databases">
        <title>The Genome Sequence of Anopheles minimus MINIMUS1.</title>
        <authorList>
            <consortium name="The Broad Institute Genomics Platform"/>
            <person name="Neafsey D.E."/>
            <person name="Walton C."/>
            <person name="Walker B."/>
            <person name="Young S.K."/>
            <person name="Zeng Q."/>
            <person name="Gargeya S."/>
            <person name="Fitzgerald M."/>
            <person name="Haas B."/>
            <person name="Abouelleil A."/>
            <person name="Allen A.W."/>
            <person name="Alvarado L."/>
            <person name="Arachchi H.M."/>
            <person name="Berlin A.M."/>
            <person name="Chapman S.B."/>
            <person name="Gainer-Dewar J."/>
            <person name="Goldberg J."/>
            <person name="Griggs A."/>
            <person name="Gujja S."/>
            <person name="Hansen M."/>
            <person name="Howarth C."/>
            <person name="Imamovic A."/>
            <person name="Ireland A."/>
            <person name="Larimer J."/>
            <person name="McCowan C."/>
            <person name="Murphy C."/>
            <person name="Pearson M."/>
            <person name="Poon T.W."/>
            <person name="Priest M."/>
            <person name="Roberts A."/>
            <person name="Saif S."/>
            <person name="Shea T."/>
            <person name="Sisk P."/>
            <person name="Sykes S."/>
            <person name="Wortman J."/>
            <person name="Nusbaum C."/>
            <person name="Birren B."/>
        </authorList>
    </citation>
    <scope>NUCLEOTIDE SEQUENCE [LARGE SCALE GENOMIC DNA]</scope>
    <source>
        <strain evidence="4">MINIMUS1</strain>
    </source>
</reference>
<dbReference type="AlphaFoldDB" id="A0A182VZT3"/>
<feature type="region of interest" description="Disordered" evidence="1">
    <location>
        <begin position="65"/>
        <end position="100"/>
    </location>
</feature>
<evidence type="ECO:0000313" key="4">
    <source>
        <dbReference type="Proteomes" id="UP000075920"/>
    </source>
</evidence>
<dbReference type="VEuPathDB" id="VectorBase:AMIN003588"/>
<feature type="chain" id="PRO_5008140494" evidence="2">
    <location>
        <begin position="26"/>
        <end position="300"/>
    </location>
</feature>
<sequence length="300" mass="33577">MNDIRTAYFVVLLISVAFVGQTVQAQESEYEYYYEEVNGSSTTVQAVDSSSVPTETTTVTFVQETEAATETSTPPVLESELTEEPHEAKQTSLVTIEESSGDILGRGEWSTAAVDDDKPPHTTDVRRTDHVITLQNGTRMTKYDTAIRKNTTTPKHHTKPEIVLNIYTGMYGMHSLGMNRPSGNVGGRNNFWPRPQPALQGWYGMYGMNNRQPMQSYMPRQKPPVYRGRGPQGGYADGYNSFTYHTATKPRRNNQQNRGTALDQQASLAVFNFLLQALGQRSGASIRSQSQVQQVPRRRQ</sequence>
<organism evidence="3 4">
    <name type="scientific">Anopheles minimus</name>
    <dbReference type="NCBI Taxonomy" id="112268"/>
    <lineage>
        <taxon>Eukaryota</taxon>
        <taxon>Metazoa</taxon>
        <taxon>Ecdysozoa</taxon>
        <taxon>Arthropoda</taxon>
        <taxon>Hexapoda</taxon>
        <taxon>Insecta</taxon>
        <taxon>Pterygota</taxon>
        <taxon>Neoptera</taxon>
        <taxon>Endopterygota</taxon>
        <taxon>Diptera</taxon>
        <taxon>Nematocera</taxon>
        <taxon>Culicoidea</taxon>
        <taxon>Culicidae</taxon>
        <taxon>Anophelinae</taxon>
        <taxon>Anopheles</taxon>
    </lineage>
</organism>
<proteinExistence type="predicted"/>
<keyword evidence="2" id="KW-0732">Signal</keyword>
<evidence type="ECO:0000256" key="2">
    <source>
        <dbReference type="SAM" id="SignalP"/>
    </source>
</evidence>
<keyword evidence="4" id="KW-1185">Reference proteome</keyword>
<name>A0A182VZT3_9DIPT</name>
<evidence type="ECO:0000256" key="1">
    <source>
        <dbReference type="SAM" id="MobiDB-lite"/>
    </source>
</evidence>
<accession>A0A182VZT3</accession>
<dbReference type="Proteomes" id="UP000075920">
    <property type="component" value="Unassembled WGS sequence"/>
</dbReference>
<dbReference type="EnsemblMetazoa" id="AMIN003588-RA">
    <property type="protein sequence ID" value="AMIN003588-PA"/>
    <property type="gene ID" value="AMIN003588"/>
</dbReference>